<evidence type="ECO:0008006" key="2">
    <source>
        <dbReference type="Google" id="ProtNLM"/>
    </source>
</evidence>
<dbReference type="EMBL" id="CP157179">
    <property type="protein sequence ID" value="XBG32194.1"/>
    <property type="molecule type" value="Genomic_DNA"/>
</dbReference>
<name>A0AAU7BI77_9PSED</name>
<sequence length="186" mass="20543">MPTENRSSNTEMVSVPEGFMLVERSIWTEQQVEAATACITRLKGVPGMRDCDLAMAAIDAAQCKAPDITLADLLPAPYPHPDPIAWMVGTAIWWTKEEAERDAAAETGLPIVGLGPMIDAAEVERLREALKFYADRDHFAEDIGSDWDSVSGEPANVLWHENEAWFVEDGSIARAALERRPETKSF</sequence>
<dbReference type="AlphaFoldDB" id="A0AAU7BI77"/>
<evidence type="ECO:0000313" key="1">
    <source>
        <dbReference type="EMBL" id="XBG32194.1"/>
    </source>
</evidence>
<protein>
    <recommendedName>
        <fullName evidence="2">Phage protein</fullName>
    </recommendedName>
</protein>
<proteinExistence type="predicted"/>
<gene>
    <name evidence="1" type="ORF">ABH853_02480</name>
</gene>
<reference evidence="1" key="2">
    <citation type="submission" date="2024-05" db="EMBL/GenBank/DDBJ databases">
        <authorList>
            <person name="Mellies J."/>
            <person name="Newton I."/>
        </authorList>
    </citation>
    <scope>NUCLEOTIDE SEQUENCE</scope>
    <source>
        <strain evidence="1">13.2</strain>
    </source>
</reference>
<organism evidence="1">
    <name type="scientific">Pseudomonas sp. 13.2</name>
    <dbReference type="NCBI Taxonomy" id="3144665"/>
    <lineage>
        <taxon>Bacteria</taxon>
        <taxon>Pseudomonadati</taxon>
        <taxon>Pseudomonadota</taxon>
        <taxon>Gammaproteobacteria</taxon>
        <taxon>Pseudomonadales</taxon>
        <taxon>Pseudomonadaceae</taxon>
        <taxon>Pseudomonas</taxon>
    </lineage>
</organism>
<reference evidence="1" key="1">
    <citation type="journal article" date="2019" name="Microbiol. Resour. Announc.">
        <title>Draft Genome Sequences of Five Environmental Bacterial Isolates That Degrade Polyethylene Terephthalate Plastic.</title>
        <authorList>
            <person name="Leon-Zayas R."/>
            <person name="Roberts C."/>
            <person name="Vague M."/>
            <person name="Mellies J.L."/>
        </authorList>
    </citation>
    <scope>NUCLEOTIDE SEQUENCE</scope>
    <source>
        <strain evidence="1">13.2</strain>
    </source>
</reference>
<accession>A0AAU7BI77</accession>